<dbReference type="PIRSF" id="PIRSF017617">
    <property type="entry name" value="Thr_aldolase"/>
    <property type="match status" value="1"/>
</dbReference>
<accession>A0A835ZE62</accession>
<dbReference type="Pfam" id="PF01212">
    <property type="entry name" value="Beta_elim_lyase"/>
    <property type="match status" value="1"/>
</dbReference>
<dbReference type="PANTHER" id="PTHR48097:SF9">
    <property type="entry name" value="L-THREONINE ALDOLASE"/>
    <property type="match status" value="1"/>
</dbReference>
<evidence type="ECO:0000256" key="1">
    <source>
        <dbReference type="ARBA" id="ARBA00001933"/>
    </source>
</evidence>
<evidence type="ECO:0000256" key="3">
    <source>
        <dbReference type="ARBA" id="ARBA00022898"/>
    </source>
</evidence>
<dbReference type="PANTHER" id="PTHR48097">
    <property type="entry name" value="L-THREONINE ALDOLASE-RELATED"/>
    <property type="match status" value="1"/>
</dbReference>
<feature type="domain" description="Aromatic amino acid beta-eliminating lyase/threonine aldolase" evidence="6">
    <location>
        <begin position="21"/>
        <end position="305"/>
    </location>
</feature>
<reference evidence="7" key="1">
    <citation type="submission" date="2021-02" db="EMBL/GenBank/DDBJ databases">
        <title>First Annotated Genome of the Yellow-green Alga Tribonema minus.</title>
        <authorList>
            <person name="Mahan K.M."/>
        </authorList>
    </citation>
    <scope>NUCLEOTIDE SEQUENCE</scope>
    <source>
        <strain evidence="7">UTEX B ZZ1240</strain>
    </source>
</reference>
<comment type="similarity">
    <text evidence="2">Belongs to the threonine aldolase family.</text>
</comment>
<dbReference type="InterPro" id="IPR001597">
    <property type="entry name" value="ArAA_b-elim_lyase/Thr_aldolase"/>
</dbReference>
<dbReference type="NCBIfam" id="NF007825">
    <property type="entry name" value="PRK10534.1"/>
    <property type="match status" value="1"/>
</dbReference>
<dbReference type="Gene3D" id="3.90.1150.10">
    <property type="entry name" value="Aspartate Aminotransferase, domain 1"/>
    <property type="match status" value="1"/>
</dbReference>
<dbReference type="OrthoDB" id="10261951at2759"/>
<dbReference type="InterPro" id="IPR015422">
    <property type="entry name" value="PyrdxlP-dep_Trfase_small"/>
</dbReference>
<keyword evidence="4" id="KW-0456">Lyase</keyword>
<proteinExistence type="inferred from homology"/>
<dbReference type="GO" id="GO:0008732">
    <property type="term" value="F:L-allo-threonine aldolase activity"/>
    <property type="evidence" value="ECO:0007669"/>
    <property type="project" value="TreeGrafter"/>
</dbReference>
<organism evidence="7 8">
    <name type="scientific">Tribonema minus</name>
    <dbReference type="NCBI Taxonomy" id="303371"/>
    <lineage>
        <taxon>Eukaryota</taxon>
        <taxon>Sar</taxon>
        <taxon>Stramenopiles</taxon>
        <taxon>Ochrophyta</taxon>
        <taxon>PX clade</taxon>
        <taxon>Xanthophyceae</taxon>
        <taxon>Tribonematales</taxon>
        <taxon>Tribonemataceae</taxon>
        <taxon>Tribonema</taxon>
    </lineage>
</organism>
<dbReference type="InterPro" id="IPR015424">
    <property type="entry name" value="PyrdxlP-dep_Trfase"/>
</dbReference>
<keyword evidence="3" id="KW-0663">Pyridoxal phosphate</keyword>
<protein>
    <submittedName>
        <fullName evidence="7">L-allo-threonine aldolase</fullName>
    </submittedName>
</protein>
<evidence type="ECO:0000256" key="5">
    <source>
        <dbReference type="PIRSR" id="PIRSR017617-1"/>
    </source>
</evidence>
<evidence type="ECO:0000313" key="7">
    <source>
        <dbReference type="EMBL" id="KAG5190492.1"/>
    </source>
</evidence>
<dbReference type="GO" id="GO:0006567">
    <property type="term" value="P:L-threonine catabolic process"/>
    <property type="evidence" value="ECO:0007669"/>
    <property type="project" value="TreeGrafter"/>
</dbReference>
<name>A0A835ZE62_9STRA</name>
<dbReference type="GO" id="GO:0005829">
    <property type="term" value="C:cytosol"/>
    <property type="evidence" value="ECO:0007669"/>
    <property type="project" value="TreeGrafter"/>
</dbReference>
<dbReference type="EMBL" id="JAFCMP010000034">
    <property type="protein sequence ID" value="KAG5190492.1"/>
    <property type="molecule type" value="Genomic_DNA"/>
</dbReference>
<dbReference type="FunFam" id="3.40.640.10:FF:000030">
    <property type="entry name" value="Low-specificity L-threonine aldolase"/>
    <property type="match status" value="1"/>
</dbReference>
<dbReference type="Gene3D" id="3.40.640.10">
    <property type="entry name" value="Type I PLP-dependent aspartate aminotransferase-like (Major domain)"/>
    <property type="match status" value="1"/>
</dbReference>
<dbReference type="InterPro" id="IPR023603">
    <property type="entry name" value="Low_specificity_L-TA-like"/>
</dbReference>
<dbReference type="GO" id="GO:0006545">
    <property type="term" value="P:glycine biosynthetic process"/>
    <property type="evidence" value="ECO:0007669"/>
    <property type="project" value="TreeGrafter"/>
</dbReference>
<dbReference type="Proteomes" id="UP000664859">
    <property type="component" value="Unassembled WGS sequence"/>
</dbReference>
<dbReference type="NCBIfam" id="NF041359">
    <property type="entry name" value="GntG_guanitoxin"/>
    <property type="match status" value="1"/>
</dbReference>
<evidence type="ECO:0000256" key="2">
    <source>
        <dbReference type="ARBA" id="ARBA00006966"/>
    </source>
</evidence>
<feature type="modified residue" description="N6-(pyridoxal phosphate)lysine" evidence="5">
    <location>
        <position position="218"/>
    </location>
</feature>
<evidence type="ECO:0000259" key="6">
    <source>
        <dbReference type="Pfam" id="PF01212"/>
    </source>
</evidence>
<dbReference type="SUPFAM" id="SSF53383">
    <property type="entry name" value="PLP-dependent transferases"/>
    <property type="match status" value="1"/>
</dbReference>
<evidence type="ECO:0000313" key="8">
    <source>
        <dbReference type="Proteomes" id="UP000664859"/>
    </source>
</evidence>
<keyword evidence="8" id="KW-1185">Reference proteome</keyword>
<comment type="caution">
    <text evidence="7">The sequence shown here is derived from an EMBL/GenBank/DDBJ whole genome shotgun (WGS) entry which is preliminary data.</text>
</comment>
<comment type="cofactor">
    <cofactor evidence="1">
        <name>pyridoxal 5'-phosphate</name>
        <dbReference type="ChEBI" id="CHEBI:597326"/>
    </cofactor>
</comment>
<evidence type="ECO:0000256" key="4">
    <source>
        <dbReference type="ARBA" id="ARBA00023239"/>
    </source>
</evidence>
<sequence>MARTCIRKSFTSAAAQRPVSDFRSDTVTKPCKNMRNAMYQAQLGDDVYGEDPSVNTLEEYAAYITGKEAALFVPSGTMGNLVAVGAHCARGDEIVLGATSHMFLYEGGGASAFMGASYACVRERGDGTLALNDVAAALRDDDVHCPRSRLLCLENTHNRAGGAPLPRAYLDDAARFAADRGLKLHIDGARLANAAVAQRTSMRHLLEGADSASICLSKGLGAPVGSVLVGSPGFVAKARRLRKALGGGMRQAGVLAAAGLEALINNFLRLSDDHANAAALARGLAAIRGVRQQQEQRRTNMVYFALESGGGGSSGAAAAAAFARRLADEHGVLVGGGYGADGGTMRAVTHLDVGPADVERALAAVRVLLAVAPAPR</sequence>
<gene>
    <name evidence="7" type="ORF">JKP88DRAFT_175708</name>
</gene>
<dbReference type="AlphaFoldDB" id="A0A835ZE62"/>
<dbReference type="InterPro" id="IPR015421">
    <property type="entry name" value="PyrdxlP-dep_Trfase_major"/>
</dbReference>